<protein>
    <submittedName>
        <fullName evidence="3">BON domain-containing protein</fullName>
    </submittedName>
</protein>
<feature type="compositionally biased region" description="Gly residues" evidence="1">
    <location>
        <begin position="105"/>
        <end position="117"/>
    </location>
</feature>
<feature type="compositionally biased region" description="Basic and acidic residues" evidence="1">
    <location>
        <begin position="167"/>
        <end position="202"/>
    </location>
</feature>
<dbReference type="InterPro" id="IPR007055">
    <property type="entry name" value="BON_dom"/>
</dbReference>
<feature type="compositionally biased region" description="Polar residues" evidence="1">
    <location>
        <begin position="258"/>
        <end position="270"/>
    </location>
</feature>
<feature type="compositionally biased region" description="Basic and acidic residues" evidence="1">
    <location>
        <begin position="144"/>
        <end position="160"/>
    </location>
</feature>
<dbReference type="InterPro" id="IPR047800">
    <property type="entry name" value="SWFGD_dom"/>
</dbReference>
<dbReference type="Proteomes" id="UP001235664">
    <property type="component" value="Unassembled WGS sequence"/>
</dbReference>
<feature type="region of interest" description="Disordered" evidence="1">
    <location>
        <begin position="237"/>
        <end position="270"/>
    </location>
</feature>
<gene>
    <name evidence="3" type="ORF">Q9K01_09845</name>
</gene>
<dbReference type="EMBL" id="JAVAIL010000003">
    <property type="protein sequence ID" value="MDP4539926.1"/>
    <property type="molecule type" value="Genomic_DNA"/>
</dbReference>
<feature type="compositionally biased region" description="Basic and acidic residues" evidence="1">
    <location>
        <begin position="118"/>
        <end position="136"/>
    </location>
</feature>
<keyword evidence="4" id="KW-1185">Reference proteome</keyword>
<dbReference type="InterPro" id="IPR051686">
    <property type="entry name" value="Lipoprotein_DolP"/>
</dbReference>
<dbReference type="Gene3D" id="3.30.1340.30">
    <property type="match status" value="1"/>
</dbReference>
<feature type="compositionally biased region" description="Basic and acidic residues" evidence="1">
    <location>
        <begin position="24"/>
        <end position="51"/>
    </location>
</feature>
<feature type="compositionally biased region" description="Basic and acidic residues" evidence="1">
    <location>
        <begin position="1"/>
        <end position="12"/>
    </location>
</feature>
<dbReference type="Pfam" id="PF04972">
    <property type="entry name" value="BON"/>
    <property type="match status" value="1"/>
</dbReference>
<feature type="compositionally biased region" description="Basic and acidic residues" evidence="1">
    <location>
        <begin position="239"/>
        <end position="256"/>
    </location>
</feature>
<name>A0ABT9H9D4_9SPHN</name>
<feature type="compositionally biased region" description="Basic and acidic residues" evidence="1">
    <location>
        <begin position="62"/>
        <end position="104"/>
    </location>
</feature>
<evidence type="ECO:0000313" key="4">
    <source>
        <dbReference type="Proteomes" id="UP001235664"/>
    </source>
</evidence>
<feature type="domain" description="BON" evidence="2">
    <location>
        <begin position="173"/>
        <end position="242"/>
    </location>
</feature>
<dbReference type="NCBIfam" id="NF033157">
    <property type="entry name" value="SWFGD_domain"/>
    <property type="match status" value="1"/>
</dbReference>
<evidence type="ECO:0000313" key="3">
    <source>
        <dbReference type="EMBL" id="MDP4539926.1"/>
    </source>
</evidence>
<feature type="compositionally biased region" description="Polar residues" evidence="1">
    <location>
        <begin position="203"/>
        <end position="214"/>
    </location>
</feature>
<dbReference type="PROSITE" id="PS50914">
    <property type="entry name" value="BON"/>
    <property type="match status" value="1"/>
</dbReference>
<reference evidence="3 4" key="1">
    <citation type="submission" date="2023-08" db="EMBL/GenBank/DDBJ databases">
        <title>genomic of DY56.</title>
        <authorList>
            <person name="Wang Y."/>
        </authorList>
    </citation>
    <scope>NUCLEOTIDE SEQUENCE [LARGE SCALE GENOMIC DNA]</scope>
    <source>
        <strain evidence="3 4">DY56-A-20</strain>
    </source>
</reference>
<dbReference type="PANTHER" id="PTHR34606">
    <property type="entry name" value="BON DOMAIN-CONTAINING PROTEIN"/>
    <property type="match status" value="1"/>
</dbReference>
<dbReference type="RefSeq" id="WP_305930074.1">
    <property type="nucleotide sequence ID" value="NZ_JAVAIL010000003.1"/>
</dbReference>
<sequence length="270" mass="31550">MADYRRGYRDDYGQQNRYSGSYGNDRDDYGRSYRGDRGYRDDRGAMDRAGDEIQSWFGDDDAERRRRMDERRDPDTNHFGGRDRDDYGRYRSRGYSDDDYRDSGYRGGYDRGGYGGGSDREDRGWGYSDRSDRYGGERGYGSSYRRDLSDDDLHEHESRRSHYGKGPRNDTRSKERVQERVSDELHDDHDLDASDIEVKTSDNGEVTLEGTTDSRWSKRRAENCAYRVRNVRHVQNNIRVEHRDDESSAVARDPDATNRPTTGRKTVTKT</sequence>
<organism evidence="3 4">
    <name type="scientific">Qipengyuania benthica</name>
    <dbReference type="NCBI Taxonomy" id="3067651"/>
    <lineage>
        <taxon>Bacteria</taxon>
        <taxon>Pseudomonadati</taxon>
        <taxon>Pseudomonadota</taxon>
        <taxon>Alphaproteobacteria</taxon>
        <taxon>Sphingomonadales</taxon>
        <taxon>Erythrobacteraceae</taxon>
        <taxon>Qipengyuania</taxon>
    </lineage>
</organism>
<dbReference type="InterPro" id="IPR014004">
    <property type="entry name" value="Transpt-assoc_nodulatn_dom_bac"/>
</dbReference>
<evidence type="ECO:0000256" key="1">
    <source>
        <dbReference type="SAM" id="MobiDB-lite"/>
    </source>
</evidence>
<proteinExistence type="predicted"/>
<dbReference type="PANTHER" id="PTHR34606:SF15">
    <property type="entry name" value="BON DOMAIN-CONTAINING PROTEIN"/>
    <property type="match status" value="1"/>
</dbReference>
<evidence type="ECO:0000259" key="2">
    <source>
        <dbReference type="PROSITE" id="PS50914"/>
    </source>
</evidence>
<comment type="caution">
    <text evidence="3">The sequence shown here is derived from an EMBL/GenBank/DDBJ whole genome shotgun (WGS) entry which is preliminary data.</text>
</comment>
<dbReference type="SMART" id="SM00749">
    <property type="entry name" value="BON"/>
    <property type="match status" value="1"/>
</dbReference>
<feature type="region of interest" description="Disordered" evidence="1">
    <location>
        <begin position="1"/>
        <end position="215"/>
    </location>
</feature>
<accession>A0ABT9H9D4</accession>